<feature type="compositionally biased region" description="Basic residues" evidence="6">
    <location>
        <begin position="558"/>
        <end position="568"/>
    </location>
</feature>
<dbReference type="InterPro" id="IPR052647">
    <property type="entry name" value="Zinc_finger_CCCH-type"/>
</dbReference>
<dbReference type="EMBL" id="DS235281">
    <property type="protein sequence ID" value="EEB14347.1"/>
    <property type="molecule type" value="Genomic_DNA"/>
</dbReference>
<feature type="compositionally biased region" description="Acidic residues" evidence="6">
    <location>
        <begin position="142"/>
        <end position="154"/>
    </location>
</feature>
<name>E0VLU1_PEDHC</name>
<feature type="compositionally biased region" description="Polar residues" evidence="6">
    <location>
        <begin position="41"/>
        <end position="54"/>
    </location>
</feature>
<dbReference type="RefSeq" id="XP_002427085.1">
    <property type="nucleotide sequence ID" value="XM_002427040.1"/>
</dbReference>
<evidence type="ECO:0000256" key="2">
    <source>
        <dbReference type="ARBA" id="ARBA00022771"/>
    </source>
</evidence>
<dbReference type="InterPro" id="IPR036855">
    <property type="entry name" value="Znf_CCCH_sf"/>
</dbReference>
<gene>
    <name evidence="9" type="primary">8229718</name>
    <name evidence="8" type="ORF">Phum_PHUM294170</name>
</gene>
<feature type="region of interest" description="Disordered" evidence="6">
    <location>
        <begin position="515"/>
        <end position="765"/>
    </location>
</feature>
<dbReference type="CTD" id="8229718"/>
<evidence type="ECO:0000256" key="4">
    <source>
        <dbReference type="PROSITE-ProRule" id="PRU00723"/>
    </source>
</evidence>
<keyword evidence="5" id="KW-0175">Coiled coil</keyword>
<proteinExistence type="predicted"/>
<evidence type="ECO:0000256" key="1">
    <source>
        <dbReference type="ARBA" id="ARBA00022723"/>
    </source>
</evidence>
<evidence type="ECO:0000259" key="7">
    <source>
        <dbReference type="PROSITE" id="PS50103"/>
    </source>
</evidence>
<reference evidence="8" key="1">
    <citation type="submission" date="2007-04" db="EMBL/GenBank/DDBJ databases">
        <title>Annotation of Pediculus humanus corporis strain USDA.</title>
        <authorList>
            <person name="Kirkness E."/>
            <person name="Hannick L."/>
            <person name="Hass B."/>
            <person name="Bruggner R."/>
            <person name="Lawson D."/>
            <person name="Bidwell S."/>
            <person name="Joardar V."/>
            <person name="Caler E."/>
            <person name="Walenz B."/>
            <person name="Inman J."/>
            <person name="Schobel S."/>
            <person name="Galinsky K."/>
            <person name="Amedeo P."/>
            <person name="Strausberg R."/>
        </authorList>
    </citation>
    <scope>NUCLEOTIDE SEQUENCE</scope>
    <source>
        <strain evidence="8">USDA</strain>
    </source>
</reference>
<dbReference type="OrthoDB" id="10072532at2759"/>
<dbReference type="EnsemblMetazoa" id="PHUM294170-RA">
    <property type="protein sequence ID" value="PHUM294170-PA"/>
    <property type="gene ID" value="PHUM294170"/>
</dbReference>
<reference evidence="9" key="3">
    <citation type="submission" date="2021-02" db="UniProtKB">
        <authorList>
            <consortium name="EnsemblMetazoa"/>
        </authorList>
    </citation>
    <scope>IDENTIFICATION</scope>
    <source>
        <strain evidence="9">USDA</strain>
    </source>
</reference>
<dbReference type="InterPro" id="IPR000571">
    <property type="entry name" value="Znf_CCCH"/>
</dbReference>
<feature type="compositionally biased region" description="Acidic residues" evidence="6">
    <location>
        <begin position="261"/>
        <end position="277"/>
    </location>
</feature>
<dbReference type="OMA" id="PYRNYRR"/>
<dbReference type="EMBL" id="AAZO01003407">
    <property type="status" value="NOT_ANNOTATED_CDS"/>
    <property type="molecule type" value="Genomic_DNA"/>
</dbReference>
<feature type="zinc finger region" description="C3H1-type" evidence="4">
    <location>
        <begin position="282"/>
        <end position="309"/>
    </location>
</feature>
<feature type="compositionally biased region" description="Acidic residues" evidence="6">
    <location>
        <begin position="1"/>
        <end position="10"/>
    </location>
</feature>
<dbReference type="Gene3D" id="4.10.1000.10">
    <property type="entry name" value="Zinc finger, CCCH-type"/>
    <property type="match status" value="1"/>
</dbReference>
<dbReference type="PROSITE" id="PS50103">
    <property type="entry name" value="ZF_C3H1"/>
    <property type="match status" value="1"/>
</dbReference>
<dbReference type="PANTHER" id="PTHR46582">
    <property type="entry name" value="ZINC FINGER CCCH DOMAIN-CONTAINING PROTEIN 18"/>
    <property type="match status" value="1"/>
</dbReference>
<feature type="region of interest" description="Disordered" evidence="6">
    <location>
        <begin position="1"/>
        <end position="286"/>
    </location>
</feature>
<dbReference type="FunCoup" id="E0VLU1">
    <property type="interactions" value="1313"/>
</dbReference>
<evidence type="ECO:0000313" key="8">
    <source>
        <dbReference type="EMBL" id="EEB14347.1"/>
    </source>
</evidence>
<dbReference type="GO" id="GO:0071011">
    <property type="term" value="C:precatalytic spliceosome"/>
    <property type="evidence" value="ECO:0007669"/>
    <property type="project" value="TreeGrafter"/>
</dbReference>
<sequence length="863" mass="96761">MSSDSSESEFEERNHANNSDSDFENQREEVEGAVKGPHTPKSCSPKSQDSISQSHELEFHDDSREMTSLRSDSAGPNSCQPLGPRSPSPTPLDNAGRPKRNDDGRSDISSGSSLLSHPDNKDEDVLNLEAGDGSPLVSNADDLSDVSDLDDSDGLDGKDEEQNTADNVLQNEEKILPEDQETVSEKNFMKENTEKEAREKAKKERQERENKASLNIDDGEQLDFEAEDQPEGEKEDGEIELPEKSKDKEGKEDEKSADEGEVKEDDESLEDGEVTDEGDPKPEKPPVCRFYNRNCCTWGINCRFLHPGVTDKGNYTMFDVGRPMVAPPNGPAIYGSDRPGYGHPVILPPSRVMPGPYGHVPVRREENALVESAWERGLRQAKEMMRKSTKRKETDMDFEEKKMNLSIGQEEIDKENDYYTRASSPIDDPEAWVRLSAKMEPELRRPVRVVERYEDIIPEPESPAYYEKCDYRRGYERARGDPEYLRRLVNIIKEFSNTEKKKYYEEEEYPVMKKSRREKMVREVIVQRVDKTRERHHADDGSRRRGDEWSDPWMRSKSPSRKRHRARKASYSSGSSSFSSSSRSSSNSSYTSYSRSRSRSLSNSHSPVSRSRRPRTPSFSAKVKGKKLSPTKDSKFRPLKAATPVSGHSEKKMTVERSLLMNPPAPTPKRSKERPMSPTVMRKVGLNPPPPTPKSSSRNMLKHNSTKVGKIRSKKSRSSSGSGSSGSSSESSHSSYSSSSSTSRGGTPPGSMRPNKPVKKIEPNERLAAQTLKGKAMDALKISGQKPQIKLTLKPPETKREKPALAIVAGKKRPSDDATPAVDAKVTTTIKPQTAKKTTSRREELLKQLKAVEDAIARKRSKI</sequence>
<reference evidence="8" key="2">
    <citation type="submission" date="2007-04" db="EMBL/GenBank/DDBJ databases">
        <title>The genome of the human body louse.</title>
        <authorList>
            <consortium name="The Human Body Louse Genome Consortium"/>
            <person name="Kirkness E."/>
            <person name="Walenz B."/>
            <person name="Hass B."/>
            <person name="Bruggner R."/>
            <person name="Strausberg R."/>
        </authorList>
    </citation>
    <scope>NUCLEOTIDE SEQUENCE</scope>
    <source>
        <strain evidence="8">USDA</strain>
    </source>
</reference>
<dbReference type="STRING" id="121224.E0VLU1"/>
<evidence type="ECO:0000313" key="10">
    <source>
        <dbReference type="Proteomes" id="UP000009046"/>
    </source>
</evidence>
<feature type="compositionally biased region" description="Basic residues" evidence="6">
    <location>
        <begin position="700"/>
        <end position="717"/>
    </location>
</feature>
<evidence type="ECO:0000256" key="5">
    <source>
        <dbReference type="SAM" id="Coils"/>
    </source>
</evidence>
<dbReference type="InParanoid" id="E0VLU1"/>
<feature type="coiled-coil region" evidence="5">
    <location>
        <begin position="835"/>
        <end position="862"/>
    </location>
</feature>
<evidence type="ECO:0000313" key="9">
    <source>
        <dbReference type="EnsemblMetazoa" id="PHUM294170-PA"/>
    </source>
</evidence>
<feature type="compositionally biased region" description="Basic and acidic residues" evidence="6">
    <location>
        <begin position="171"/>
        <end position="211"/>
    </location>
</feature>
<dbReference type="SUPFAM" id="SSF90229">
    <property type="entry name" value="CCCH zinc finger"/>
    <property type="match status" value="1"/>
</dbReference>
<evidence type="ECO:0000256" key="3">
    <source>
        <dbReference type="ARBA" id="ARBA00022833"/>
    </source>
</evidence>
<accession>E0VLU1</accession>
<feature type="compositionally biased region" description="Basic and acidic residues" evidence="6">
    <location>
        <begin position="241"/>
        <end position="260"/>
    </location>
</feature>
<dbReference type="Proteomes" id="UP000009046">
    <property type="component" value="Unassembled WGS sequence"/>
</dbReference>
<protein>
    <recommendedName>
        <fullName evidence="7">C3H1-type domain-containing protein</fullName>
    </recommendedName>
</protein>
<dbReference type="GO" id="GO:0008270">
    <property type="term" value="F:zinc ion binding"/>
    <property type="evidence" value="ECO:0007669"/>
    <property type="project" value="UniProtKB-KW"/>
</dbReference>
<dbReference type="VEuPathDB" id="VectorBase:PHUM294170"/>
<keyword evidence="3 4" id="KW-0862">Zinc</keyword>
<evidence type="ECO:0000256" key="6">
    <source>
        <dbReference type="SAM" id="MobiDB-lite"/>
    </source>
</evidence>
<keyword evidence="2 4" id="KW-0863">Zinc-finger</keyword>
<feature type="compositionally biased region" description="Polar residues" evidence="6">
    <location>
        <begin position="68"/>
        <end position="80"/>
    </location>
</feature>
<dbReference type="PANTHER" id="PTHR46582:SF1">
    <property type="entry name" value="ZINC FINGER CCCH DOMAIN-CONTAINING PROTEIN 18"/>
    <property type="match status" value="1"/>
</dbReference>
<feature type="compositionally biased region" description="Low complexity" evidence="6">
    <location>
        <begin position="718"/>
        <end position="750"/>
    </location>
</feature>
<dbReference type="HOGENOM" id="CLU_331844_0_0_1"/>
<feature type="compositionally biased region" description="Basic and acidic residues" evidence="6">
    <location>
        <begin position="528"/>
        <end position="548"/>
    </location>
</feature>
<keyword evidence="10" id="KW-1185">Reference proteome</keyword>
<feature type="domain" description="C3H1-type" evidence="7">
    <location>
        <begin position="282"/>
        <end position="309"/>
    </location>
</feature>
<feature type="compositionally biased region" description="Low complexity" evidence="6">
    <location>
        <begin position="107"/>
        <end position="116"/>
    </location>
</feature>
<organism>
    <name type="scientific">Pediculus humanus subsp. corporis</name>
    <name type="common">Body louse</name>
    <dbReference type="NCBI Taxonomy" id="121224"/>
    <lineage>
        <taxon>Eukaryota</taxon>
        <taxon>Metazoa</taxon>
        <taxon>Ecdysozoa</taxon>
        <taxon>Arthropoda</taxon>
        <taxon>Hexapoda</taxon>
        <taxon>Insecta</taxon>
        <taxon>Pterygota</taxon>
        <taxon>Neoptera</taxon>
        <taxon>Paraneoptera</taxon>
        <taxon>Psocodea</taxon>
        <taxon>Troctomorpha</taxon>
        <taxon>Phthiraptera</taxon>
        <taxon>Anoplura</taxon>
        <taxon>Pediculidae</taxon>
        <taxon>Pediculus</taxon>
    </lineage>
</organism>
<dbReference type="GO" id="GO:0003723">
    <property type="term" value="F:RNA binding"/>
    <property type="evidence" value="ECO:0007669"/>
    <property type="project" value="TreeGrafter"/>
</dbReference>
<dbReference type="Pfam" id="PF18044">
    <property type="entry name" value="zf-CCCH_4"/>
    <property type="match status" value="1"/>
</dbReference>
<feature type="compositionally biased region" description="Basic and acidic residues" evidence="6">
    <location>
        <begin position="55"/>
        <end position="67"/>
    </location>
</feature>
<dbReference type="InterPro" id="IPR041367">
    <property type="entry name" value="Znf-CCCH_4"/>
</dbReference>
<feature type="compositionally biased region" description="Low complexity" evidence="6">
    <location>
        <begin position="570"/>
        <end position="609"/>
    </location>
</feature>
<dbReference type="eggNOG" id="ENOG502R7WP">
    <property type="taxonomic scope" value="Eukaryota"/>
</dbReference>
<dbReference type="GeneID" id="8229718"/>
<dbReference type="AlphaFoldDB" id="E0VLU1"/>
<feature type="compositionally biased region" description="Acidic residues" evidence="6">
    <location>
        <begin position="217"/>
        <end position="240"/>
    </location>
</feature>
<keyword evidence="1 4" id="KW-0479">Metal-binding</keyword>
<dbReference type="KEGG" id="phu:Phum_PHUM294170"/>